<feature type="compositionally biased region" description="Polar residues" evidence="1">
    <location>
        <begin position="278"/>
        <end position="293"/>
    </location>
</feature>
<feature type="region of interest" description="Disordered" evidence="1">
    <location>
        <begin position="1"/>
        <end position="30"/>
    </location>
</feature>
<dbReference type="Proteomes" id="UP000749646">
    <property type="component" value="Unassembled WGS sequence"/>
</dbReference>
<gene>
    <name evidence="2" type="ORF">BGZ65_011862</name>
</gene>
<organism evidence="2 3">
    <name type="scientific">Modicella reniformis</name>
    <dbReference type="NCBI Taxonomy" id="1440133"/>
    <lineage>
        <taxon>Eukaryota</taxon>
        <taxon>Fungi</taxon>
        <taxon>Fungi incertae sedis</taxon>
        <taxon>Mucoromycota</taxon>
        <taxon>Mortierellomycotina</taxon>
        <taxon>Mortierellomycetes</taxon>
        <taxon>Mortierellales</taxon>
        <taxon>Mortierellaceae</taxon>
        <taxon>Modicella</taxon>
    </lineage>
</organism>
<sequence>MRSSKVPREELATEHGVQVAGPTIGGTTATPYNSAKIEAAKEHLVESVKGLEEDLTKKNSDLDSNANKNRDEAPAAGRNQHDQNQTQDQGQHGSSLKDTVVSGAGTVVAGVAAVPVAVLTAAMNWMTPKGEEKKEDSKEEENLKKKKEEEDLKKEEEEDLKKKKEEEDLKKKKREEEDLKKEEEHLKKKREEEDLKKKEDLKKEEDSKKSNSQYDERAPRLESGSPLDKVESPHPHHLPSGTTNTKDLPIASKFAASNAPTSHDSSDKNNDHPIGTSAGPTHTGTTASPSYARSTGHDSHSTAAHPSVASASLNLGQKQQQHSKQGHDQQQQQHLPKSMQGHQVPTAAVLGATSATFPAPPVNDK</sequence>
<protein>
    <submittedName>
        <fullName evidence="2">Uncharacterized protein</fullName>
    </submittedName>
</protein>
<evidence type="ECO:0000313" key="3">
    <source>
        <dbReference type="Proteomes" id="UP000749646"/>
    </source>
</evidence>
<feature type="region of interest" description="Disordered" evidence="1">
    <location>
        <begin position="125"/>
        <end position="365"/>
    </location>
</feature>
<name>A0A9P6ITU8_9FUNG</name>
<keyword evidence="3" id="KW-1185">Reference proteome</keyword>
<feature type="compositionally biased region" description="Low complexity" evidence="1">
    <location>
        <begin position="316"/>
        <end position="334"/>
    </location>
</feature>
<feature type="compositionally biased region" description="Basic and acidic residues" evidence="1">
    <location>
        <begin position="48"/>
        <end position="61"/>
    </location>
</feature>
<feature type="compositionally biased region" description="Polar residues" evidence="1">
    <location>
        <begin position="301"/>
        <end position="315"/>
    </location>
</feature>
<dbReference type="AlphaFoldDB" id="A0A9P6ITU8"/>
<feature type="compositionally biased region" description="Low complexity" evidence="1">
    <location>
        <begin position="82"/>
        <end position="98"/>
    </location>
</feature>
<feature type="compositionally biased region" description="Low complexity" evidence="1">
    <location>
        <begin position="20"/>
        <end position="30"/>
    </location>
</feature>
<dbReference type="OrthoDB" id="2449717at2759"/>
<feature type="compositionally biased region" description="Basic and acidic residues" evidence="1">
    <location>
        <begin position="129"/>
        <end position="220"/>
    </location>
</feature>
<evidence type="ECO:0000256" key="1">
    <source>
        <dbReference type="SAM" id="MobiDB-lite"/>
    </source>
</evidence>
<comment type="caution">
    <text evidence="2">The sequence shown here is derived from an EMBL/GenBank/DDBJ whole genome shotgun (WGS) entry which is preliminary data.</text>
</comment>
<dbReference type="EMBL" id="JAAAHW010008317">
    <property type="protein sequence ID" value="KAF9944568.1"/>
    <property type="molecule type" value="Genomic_DNA"/>
</dbReference>
<feature type="compositionally biased region" description="Basic and acidic residues" evidence="1">
    <location>
        <begin position="1"/>
        <end position="13"/>
    </location>
</feature>
<evidence type="ECO:0000313" key="2">
    <source>
        <dbReference type="EMBL" id="KAF9944568.1"/>
    </source>
</evidence>
<feature type="non-terminal residue" evidence="2">
    <location>
        <position position="1"/>
    </location>
</feature>
<reference evidence="2" key="1">
    <citation type="journal article" date="2020" name="Fungal Divers.">
        <title>Resolving the Mortierellaceae phylogeny through synthesis of multi-gene phylogenetics and phylogenomics.</title>
        <authorList>
            <person name="Vandepol N."/>
            <person name="Liber J."/>
            <person name="Desiro A."/>
            <person name="Na H."/>
            <person name="Kennedy M."/>
            <person name="Barry K."/>
            <person name="Grigoriev I.V."/>
            <person name="Miller A.N."/>
            <person name="O'Donnell K."/>
            <person name="Stajich J.E."/>
            <person name="Bonito G."/>
        </authorList>
    </citation>
    <scope>NUCLEOTIDE SEQUENCE</scope>
    <source>
        <strain evidence="2">MES-2147</strain>
    </source>
</reference>
<accession>A0A9P6ITU8</accession>
<proteinExistence type="predicted"/>
<feature type="region of interest" description="Disordered" evidence="1">
    <location>
        <begin position="48"/>
        <end position="98"/>
    </location>
</feature>